<proteinExistence type="predicted"/>
<sequence>MDPVSRILVQAAIWFRRPPSRAHVAVILVAVAAAFAVVGVERWLGWPGWARTDRSVVVIPR</sequence>
<keyword evidence="1" id="KW-0812">Transmembrane</keyword>
<gene>
    <name evidence="2" type="ORF">GXW76_18510</name>
</gene>
<evidence type="ECO:0000313" key="2">
    <source>
        <dbReference type="EMBL" id="MBR0673175.1"/>
    </source>
</evidence>
<name>A0A9X9X196_9PROT</name>
<reference evidence="2" key="2">
    <citation type="journal article" date="2021" name="Syst. Appl. Microbiol.">
        <title>Roseomonas hellenica sp. nov., isolated from roots of wild-growing Alkanna tinctoria.</title>
        <authorList>
            <person name="Rat A."/>
            <person name="Naranjo H.D."/>
            <person name="Lebbe L."/>
            <person name="Cnockaert M."/>
            <person name="Krigas N."/>
            <person name="Grigoriadou K."/>
            <person name="Maloupa E."/>
            <person name="Willems A."/>
        </authorList>
    </citation>
    <scope>NUCLEOTIDE SEQUENCE</scope>
    <source>
        <strain evidence="2">LMG 31231</strain>
    </source>
</reference>
<evidence type="ECO:0000313" key="3">
    <source>
        <dbReference type="Proteomes" id="UP001138751"/>
    </source>
</evidence>
<keyword evidence="1" id="KW-1133">Transmembrane helix</keyword>
<dbReference type="Proteomes" id="UP001138751">
    <property type="component" value="Unassembled WGS sequence"/>
</dbReference>
<evidence type="ECO:0000256" key="1">
    <source>
        <dbReference type="SAM" id="Phobius"/>
    </source>
</evidence>
<protein>
    <submittedName>
        <fullName evidence="2">Uncharacterized protein</fullName>
    </submittedName>
</protein>
<comment type="caution">
    <text evidence="2">The sequence shown here is derived from an EMBL/GenBank/DDBJ whole genome shotgun (WGS) entry which is preliminary data.</text>
</comment>
<reference evidence="2" key="1">
    <citation type="submission" date="2020-01" db="EMBL/GenBank/DDBJ databases">
        <authorList>
            <person name="Rat A."/>
        </authorList>
    </citation>
    <scope>NUCLEOTIDE SEQUENCE</scope>
    <source>
        <strain evidence="2">LMG 31231</strain>
    </source>
</reference>
<keyword evidence="3" id="KW-1185">Reference proteome</keyword>
<dbReference type="RefSeq" id="WP_211863584.1">
    <property type="nucleotide sequence ID" value="NZ_JAAEDM010000061.1"/>
</dbReference>
<accession>A0A9X9X196</accession>
<dbReference type="EMBL" id="JAAEDM010000061">
    <property type="protein sequence ID" value="MBR0673175.1"/>
    <property type="molecule type" value="Genomic_DNA"/>
</dbReference>
<keyword evidence="1" id="KW-0472">Membrane</keyword>
<dbReference type="AlphaFoldDB" id="A0A9X9X196"/>
<feature type="transmembrane region" description="Helical" evidence="1">
    <location>
        <begin position="24"/>
        <end position="44"/>
    </location>
</feature>
<organism evidence="2 3">
    <name type="scientific">Neoroseomonas soli</name>
    <dbReference type="NCBI Taxonomy" id="1081025"/>
    <lineage>
        <taxon>Bacteria</taxon>
        <taxon>Pseudomonadati</taxon>
        <taxon>Pseudomonadota</taxon>
        <taxon>Alphaproteobacteria</taxon>
        <taxon>Acetobacterales</taxon>
        <taxon>Acetobacteraceae</taxon>
        <taxon>Neoroseomonas</taxon>
    </lineage>
</organism>